<gene>
    <name evidence="3" type="ORF">C6P64_17430</name>
</gene>
<dbReference type="EMBL" id="PVLQ01000129">
    <property type="protein sequence ID" value="PRD63871.1"/>
    <property type="molecule type" value="Genomic_DNA"/>
</dbReference>
<dbReference type="Proteomes" id="UP000238589">
    <property type="component" value="Unassembled WGS sequence"/>
</dbReference>
<sequence>MRPAEFAPETIIEAGQQLQAAGRNITGFALRQRVGGGNPTRLKQVWDEYLASQSMTRVEPVAELPVEVADELVALSKALTERLASLAVELNDKAVKAAERRVAEVIRTAGEQREQAERELADASQTVENLEAALDTSRGEVDALTTKFNNSQAYSQAQAVELAQLRERLAAAEQGAKAAAAQHAAELSRANEAAEHLRVELDTLRKTAAMELDQVRLELAGVKARAESDLRHAHEETRSHQLASEQVSGLLSQVREELSQARHQAAEAREEVARLQGQVDAIEGLRAELVRTLANASRPTSEPSENER</sequence>
<dbReference type="OrthoDB" id="9131752at2"/>
<dbReference type="AlphaFoldDB" id="A0A2S9K099"/>
<keyword evidence="1" id="KW-0175">Coiled coil</keyword>
<dbReference type="RefSeq" id="WP_105749801.1">
    <property type="nucleotide sequence ID" value="NZ_PVLQ01000129.1"/>
</dbReference>
<comment type="caution">
    <text evidence="3">The sequence shown here is derived from an EMBL/GenBank/DDBJ whole genome shotgun (WGS) entry which is preliminary data.</text>
</comment>
<reference evidence="3 4" key="1">
    <citation type="submission" date="2018-03" db="EMBL/GenBank/DDBJ databases">
        <title>Comparative genomics illustrates the genes involved in a hyperalkaliphilic mechanisms of Serpentinomonas isolated from highly-alkaline calcium-rich serpentinized springs.</title>
        <authorList>
            <person name="Suzuki S."/>
            <person name="Ishii S."/>
            <person name="Walworth N."/>
            <person name="Bird L."/>
            <person name="Kuenen J.G."/>
            <person name="Nealson K.H."/>
        </authorList>
    </citation>
    <scope>NUCLEOTIDE SEQUENCE [LARGE SCALE GENOMIC DNA]</scope>
    <source>
        <strain evidence="3 4">P1</strain>
    </source>
</reference>
<evidence type="ECO:0000313" key="3">
    <source>
        <dbReference type="EMBL" id="PRD63871.1"/>
    </source>
</evidence>
<name>A0A2S9K099_9BURK</name>
<feature type="coiled-coil region" evidence="1">
    <location>
        <begin position="95"/>
        <end position="207"/>
    </location>
</feature>
<proteinExistence type="predicted"/>
<evidence type="ECO:0000256" key="1">
    <source>
        <dbReference type="SAM" id="Coils"/>
    </source>
</evidence>
<evidence type="ECO:0000313" key="4">
    <source>
        <dbReference type="Proteomes" id="UP000238589"/>
    </source>
</evidence>
<feature type="coiled-coil region" evidence="1">
    <location>
        <begin position="251"/>
        <end position="285"/>
    </location>
</feature>
<keyword evidence="4" id="KW-1185">Reference proteome</keyword>
<accession>A0A2S9K099</accession>
<dbReference type="Pfam" id="PF11740">
    <property type="entry name" value="KfrA_N"/>
    <property type="match status" value="1"/>
</dbReference>
<organism evidence="3 4">
    <name type="scientific">Malikia granosa</name>
    <dbReference type="NCBI Taxonomy" id="263067"/>
    <lineage>
        <taxon>Bacteria</taxon>
        <taxon>Pseudomonadati</taxon>
        <taxon>Pseudomonadota</taxon>
        <taxon>Betaproteobacteria</taxon>
        <taxon>Burkholderiales</taxon>
        <taxon>Comamonadaceae</taxon>
        <taxon>Malikia</taxon>
    </lineage>
</organism>
<dbReference type="InterPro" id="IPR021104">
    <property type="entry name" value="KfrA_DNA-bd_N"/>
</dbReference>
<evidence type="ECO:0000259" key="2">
    <source>
        <dbReference type="Pfam" id="PF11740"/>
    </source>
</evidence>
<protein>
    <submittedName>
        <fullName evidence="3">Kfra protein</fullName>
    </submittedName>
</protein>
<feature type="domain" description="KfrA N-terminal DNA-binding" evidence="2">
    <location>
        <begin position="9"/>
        <end position="125"/>
    </location>
</feature>